<dbReference type="EC" id="1.1.1.1" evidence="2"/>
<protein>
    <submittedName>
        <fullName evidence="2">Alcohol dehydrogenase GroES-like domain protein</fullName>
        <ecNumber evidence="2">1.1.1.1</ecNumber>
    </submittedName>
</protein>
<dbReference type="GO" id="GO:0043957">
    <property type="term" value="F:acryloyl-CoA reductase (NADPH) activity"/>
    <property type="evidence" value="ECO:0007669"/>
    <property type="project" value="TreeGrafter"/>
</dbReference>
<gene>
    <name evidence="2" type="ORF">B1B_16243</name>
</gene>
<reference evidence="2" key="2">
    <citation type="journal article" date="2014" name="ISME J.">
        <title>Microbial stratification in low pH oxic and suboxic macroscopic growths along an acid mine drainage.</title>
        <authorList>
            <person name="Mendez-Garcia C."/>
            <person name="Mesa V."/>
            <person name="Sprenger R.R."/>
            <person name="Richter M."/>
            <person name="Diez M.S."/>
            <person name="Solano J."/>
            <person name="Bargiela R."/>
            <person name="Golyshina O.V."/>
            <person name="Manteca A."/>
            <person name="Ramos J.L."/>
            <person name="Gallego J.R."/>
            <person name="Llorente I."/>
            <person name="Martins Dos Santos V.A."/>
            <person name="Jensen O.N."/>
            <person name="Pelaez A.I."/>
            <person name="Sanchez J."/>
            <person name="Ferrer M."/>
        </authorList>
    </citation>
    <scope>NUCLEOTIDE SEQUENCE</scope>
</reference>
<dbReference type="SUPFAM" id="SSF50129">
    <property type="entry name" value="GroES-like"/>
    <property type="match status" value="1"/>
</dbReference>
<proteinExistence type="predicted"/>
<dbReference type="PANTHER" id="PTHR43677:SF1">
    <property type="entry name" value="ACRYLYL-COA REDUCTASE ACUI-RELATED"/>
    <property type="match status" value="1"/>
</dbReference>
<dbReference type="InterPro" id="IPR011032">
    <property type="entry name" value="GroES-like_sf"/>
</dbReference>
<reference evidence="2" key="1">
    <citation type="submission" date="2013-08" db="EMBL/GenBank/DDBJ databases">
        <authorList>
            <person name="Mendez C."/>
            <person name="Richter M."/>
            <person name="Ferrer M."/>
            <person name="Sanchez J."/>
        </authorList>
    </citation>
    <scope>NUCLEOTIDE SEQUENCE</scope>
</reference>
<dbReference type="Pfam" id="PF08240">
    <property type="entry name" value="ADH_N"/>
    <property type="match status" value="1"/>
</dbReference>
<dbReference type="EMBL" id="AUZY01010800">
    <property type="protein sequence ID" value="EQD37106.1"/>
    <property type="molecule type" value="Genomic_DNA"/>
</dbReference>
<feature type="domain" description="Alcohol dehydrogenase-like N-terminal" evidence="1">
    <location>
        <begin position="12"/>
        <end position="99"/>
    </location>
</feature>
<dbReference type="InterPro" id="IPR036291">
    <property type="entry name" value="NAD(P)-bd_dom_sf"/>
</dbReference>
<evidence type="ECO:0000259" key="1">
    <source>
        <dbReference type="Pfam" id="PF08240"/>
    </source>
</evidence>
<accession>T0YNU4</accession>
<dbReference type="Gene3D" id="3.90.180.10">
    <property type="entry name" value="Medium-chain alcohol dehydrogenases, catalytic domain"/>
    <property type="match status" value="1"/>
</dbReference>
<evidence type="ECO:0000313" key="2">
    <source>
        <dbReference type="EMBL" id="EQD37106.1"/>
    </source>
</evidence>
<dbReference type="InterPro" id="IPR051397">
    <property type="entry name" value="Zn-ADH-like_protein"/>
</dbReference>
<dbReference type="GO" id="GO:0004022">
    <property type="term" value="F:alcohol dehydrogenase (NAD+) activity"/>
    <property type="evidence" value="ECO:0007669"/>
    <property type="project" value="UniProtKB-EC"/>
</dbReference>
<dbReference type="SUPFAM" id="SSF51735">
    <property type="entry name" value="NAD(P)-binding Rossmann-fold domains"/>
    <property type="match status" value="1"/>
</dbReference>
<dbReference type="PANTHER" id="PTHR43677">
    <property type="entry name" value="SHORT-CHAIN DEHYDROGENASE/REDUCTASE"/>
    <property type="match status" value="1"/>
</dbReference>
<sequence length="169" mass="17102">GVREVDLAAPDADTVRVRVHYSGVNYKDALVAAATSRVRRAPRLIGGVDAAGVVAASHDPHFPVGQRVAVHGGDLGVGRDGGFAEFVDAPPRWLSALPDTISTRDAMIIGTAGIAAMASVLALEDHGLGEGEVLVTGATGGVGSVAVTLLAARGHLPVASTGSPDAREW</sequence>
<keyword evidence="2" id="KW-0560">Oxidoreductase</keyword>
<organism evidence="2">
    <name type="scientific">mine drainage metagenome</name>
    <dbReference type="NCBI Taxonomy" id="410659"/>
    <lineage>
        <taxon>unclassified sequences</taxon>
        <taxon>metagenomes</taxon>
        <taxon>ecological metagenomes</taxon>
    </lineage>
</organism>
<feature type="non-terminal residue" evidence="2">
    <location>
        <position position="1"/>
    </location>
</feature>
<dbReference type="InterPro" id="IPR013154">
    <property type="entry name" value="ADH-like_N"/>
</dbReference>
<feature type="non-terminal residue" evidence="2">
    <location>
        <position position="169"/>
    </location>
</feature>
<comment type="caution">
    <text evidence="2">The sequence shown here is derived from an EMBL/GenBank/DDBJ whole genome shotgun (WGS) entry which is preliminary data.</text>
</comment>
<dbReference type="Gene3D" id="3.40.50.720">
    <property type="entry name" value="NAD(P)-binding Rossmann-like Domain"/>
    <property type="match status" value="1"/>
</dbReference>
<name>T0YNU4_9ZZZZ</name>
<dbReference type="AlphaFoldDB" id="T0YNU4"/>